<dbReference type="InterPro" id="IPR023798">
    <property type="entry name" value="Ribosomal_uS7_dom"/>
</dbReference>
<dbReference type="RefSeq" id="WP_145358576.1">
    <property type="nucleotide sequence ID" value="NZ_CP036265.1"/>
</dbReference>
<dbReference type="SUPFAM" id="SSF47973">
    <property type="entry name" value="Ribosomal protein S7"/>
    <property type="match status" value="1"/>
</dbReference>
<dbReference type="EMBL" id="CP036265">
    <property type="protein sequence ID" value="QDT15667.1"/>
    <property type="molecule type" value="Genomic_DNA"/>
</dbReference>
<dbReference type="Proteomes" id="UP000318741">
    <property type="component" value="Chromosome"/>
</dbReference>
<dbReference type="Pfam" id="PF00177">
    <property type="entry name" value="Ribosomal_S7"/>
    <property type="match status" value="1"/>
</dbReference>
<dbReference type="GO" id="GO:0015935">
    <property type="term" value="C:small ribosomal subunit"/>
    <property type="evidence" value="ECO:0007669"/>
    <property type="project" value="InterPro"/>
</dbReference>
<comment type="similarity">
    <text evidence="1 6 7">Belongs to the universal ribosomal protein uS7 family.</text>
</comment>
<protein>
    <recommendedName>
        <fullName evidence="6">Small ribosomal subunit protein uS7</fullName>
    </recommendedName>
</protein>
<feature type="domain" description="Small ribosomal subunit protein uS7" evidence="8">
    <location>
        <begin position="3"/>
        <end position="162"/>
    </location>
</feature>
<dbReference type="NCBIfam" id="TIGR01029">
    <property type="entry name" value="rpsG_bact"/>
    <property type="match status" value="1"/>
</dbReference>
<dbReference type="AlphaFoldDB" id="A0A517P8H1"/>
<evidence type="ECO:0000259" key="8">
    <source>
        <dbReference type="Pfam" id="PF00177"/>
    </source>
</evidence>
<keyword evidence="3 6" id="KW-0694">RNA-binding</keyword>
<dbReference type="InterPro" id="IPR005717">
    <property type="entry name" value="Ribosomal_uS7_bac/org-type"/>
</dbReference>
<evidence type="ECO:0000256" key="3">
    <source>
        <dbReference type="ARBA" id="ARBA00022884"/>
    </source>
</evidence>
<dbReference type="GO" id="GO:0003735">
    <property type="term" value="F:structural constituent of ribosome"/>
    <property type="evidence" value="ECO:0007669"/>
    <property type="project" value="InterPro"/>
</dbReference>
<organism evidence="9 10">
    <name type="scientific">Alienimonas californiensis</name>
    <dbReference type="NCBI Taxonomy" id="2527989"/>
    <lineage>
        <taxon>Bacteria</taxon>
        <taxon>Pseudomonadati</taxon>
        <taxon>Planctomycetota</taxon>
        <taxon>Planctomycetia</taxon>
        <taxon>Planctomycetales</taxon>
        <taxon>Planctomycetaceae</taxon>
        <taxon>Alienimonas</taxon>
    </lineage>
</organism>
<keyword evidence="4 6" id="KW-0689">Ribosomal protein</keyword>
<gene>
    <name evidence="6 9" type="primary">rpsG</name>
    <name evidence="9" type="ORF">CA12_17570</name>
</gene>
<dbReference type="Gene3D" id="1.10.455.10">
    <property type="entry name" value="Ribosomal protein S7 domain"/>
    <property type="match status" value="1"/>
</dbReference>
<evidence type="ECO:0000256" key="1">
    <source>
        <dbReference type="ARBA" id="ARBA00007151"/>
    </source>
</evidence>
<dbReference type="GO" id="GO:0019843">
    <property type="term" value="F:rRNA binding"/>
    <property type="evidence" value="ECO:0007669"/>
    <property type="project" value="UniProtKB-UniRule"/>
</dbReference>
<dbReference type="PROSITE" id="PS00052">
    <property type="entry name" value="RIBOSOMAL_S7"/>
    <property type="match status" value="1"/>
</dbReference>
<evidence type="ECO:0000313" key="10">
    <source>
        <dbReference type="Proteomes" id="UP000318741"/>
    </source>
</evidence>
<keyword evidence="10" id="KW-1185">Reference proteome</keyword>
<dbReference type="PANTHER" id="PTHR11205">
    <property type="entry name" value="RIBOSOMAL PROTEIN S7"/>
    <property type="match status" value="1"/>
</dbReference>
<name>A0A517P8H1_9PLAN</name>
<dbReference type="OrthoDB" id="9807653at2"/>
<evidence type="ECO:0000256" key="5">
    <source>
        <dbReference type="ARBA" id="ARBA00023274"/>
    </source>
</evidence>
<evidence type="ECO:0000256" key="6">
    <source>
        <dbReference type="HAMAP-Rule" id="MF_00480"/>
    </source>
</evidence>
<evidence type="ECO:0000313" key="9">
    <source>
        <dbReference type="EMBL" id="QDT15667.1"/>
    </source>
</evidence>
<dbReference type="GO" id="GO:0000049">
    <property type="term" value="F:tRNA binding"/>
    <property type="evidence" value="ECO:0007669"/>
    <property type="project" value="UniProtKB-UniRule"/>
</dbReference>
<keyword evidence="6" id="KW-0820">tRNA-binding</keyword>
<proteinExistence type="inferred from homology"/>
<accession>A0A517P8H1</accession>
<comment type="subunit">
    <text evidence="6">Part of the 30S ribosomal subunit. Contacts proteins S9 and S11.</text>
</comment>
<dbReference type="PIRSF" id="PIRSF002122">
    <property type="entry name" value="RPS7p_RPS7a_RPS5e_RPS7o"/>
    <property type="match status" value="1"/>
</dbReference>
<dbReference type="KEGG" id="acaf:CA12_17570"/>
<keyword evidence="5 6" id="KW-0687">Ribonucleoprotein</keyword>
<comment type="function">
    <text evidence="6">One of the primary rRNA binding proteins, it binds directly to 16S rRNA where it nucleates assembly of the head domain of the 30S subunit. Is located at the subunit interface close to the decoding center, probably blocks exit of the E-site tRNA.</text>
</comment>
<dbReference type="GO" id="GO:0006412">
    <property type="term" value="P:translation"/>
    <property type="evidence" value="ECO:0007669"/>
    <property type="project" value="UniProtKB-UniRule"/>
</dbReference>
<evidence type="ECO:0000256" key="4">
    <source>
        <dbReference type="ARBA" id="ARBA00022980"/>
    </source>
</evidence>
<dbReference type="InterPro" id="IPR036823">
    <property type="entry name" value="Ribosomal_uS7_dom_sf"/>
</dbReference>
<dbReference type="HAMAP" id="MF_00480_B">
    <property type="entry name" value="Ribosomal_uS7_B"/>
    <property type="match status" value="1"/>
</dbReference>
<sequence>MSKSYTASRKQLKPDPRYNSLLASKFVNCLMYDGKKSTAFQVFYDALDRIQERMPRTEPTAEDAEGKELSPIDVFHKAVENIKPAIEVRSKRVGGATYQVPTPVSPKRQQTLAIRWLLESVRSKKGRPTHLSLSDELMAAYKREGVAMTKRENIHKMADANKAFAHFAY</sequence>
<dbReference type="CDD" id="cd14869">
    <property type="entry name" value="uS7_Bacteria"/>
    <property type="match status" value="1"/>
</dbReference>
<reference evidence="9 10" key="1">
    <citation type="submission" date="2019-02" db="EMBL/GenBank/DDBJ databases">
        <title>Deep-cultivation of Planctomycetes and their phenomic and genomic characterization uncovers novel biology.</title>
        <authorList>
            <person name="Wiegand S."/>
            <person name="Jogler M."/>
            <person name="Boedeker C."/>
            <person name="Pinto D."/>
            <person name="Vollmers J."/>
            <person name="Rivas-Marin E."/>
            <person name="Kohn T."/>
            <person name="Peeters S.H."/>
            <person name="Heuer A."/>
            <person name="Rast P."/>
            <person name="Oberbeckmann S."/>
            <person name="Bunk B."/>
            <person name="Jeske O."/>
            <person name="Meyerdierks A."/>
            <person name="Storesund J.E."/>
            <person name="Kallscheuer N."/>
            <person name="Luecker S."/>
            <person name="Lage O.M."/>
            <person name="Pohl T."/>
            <person name="Merkel B.J."/>
            <person name="Hornburger P."/>
            <person name="Mueller R.-W."/>
            <person name="Bruemmer F."/>
            <person name="Labrenz M."/>
            <person name="Spormann A.M."/>
            <person name="Op den Camp H."/>
            <person name="Overmann J."/>
            <person name="Amann R."/>
            <person name="Jetten M.S.M."/>
            <person name="Mascher T."/>
            <person name="Medema M.H."/>
            <person name="Devos D.P."/>
            <person name="Kaster A.-K."/>
            <person name="Ovreas L."/>
            <person name="Rohde M."/>
            <person name="Galperin M.Y."/>
            <person name="Jogler C."/>
        </authorList>
    </citation>
    <scope>NUCLEOTIDE SEQUENCE [LARGE SCALE GENOMIC DNA]</scope>
    <source>
        <strain evidence="9 10">CA12</strain>
    </source>
</reference>
<dbReference type="InterPro" id="IPR000235">
    <property type="entry name" value="Ribosomal_uS7"/>
</dbReference>
<evidence type="ECO:0000256" key="7">
    <source>
        <dbReference type="RuleBase" id="RU003619"/>
    </source>
</evidence>
<dbReference type="InterPro" id="IPR020606">
    <property type="entry name" value="Ribosomal_uS7_CS"/>
</dbReference>
<keyword evidence="2 6" id="KW-0699">rRNA-binding</keyword>
<evidence type="ECO:0000256" key="2">
    <source>
        <dbReference type="ARBA" id="ARBA00022730"/>
    </source>
</evidence>